<protein>
    <submittedName>
        <fullName evidence="2">Uncharacterized protein</fullName>
    </submittedName>
</protein>
<keyword evidence="3" id="KW-1185">Reference proteome</keyword>
<sequence length="60" mass="6627">MEQTSASIFFAPIKPTAVLRETSPVAIWQRRSMTWAERSGVAHTGGDLDTEMRHEDPVAG</sequence>
<reference evidence="2 3" key="1">
    <citation type="submission" date="2017-07" db="EMBL/GenBank/DDBJ databases">
        <title>The new phylogeny of genus Mycobacterium.</title>
        <authorList>
            <person name="Tortoli E."/>
            <person name="Trovato A."/>
            <person name="Cirillo D.M."/>
        </authorList>
    </citation>
    <scope>NUCLEOTIDE SEQUENCE [LARGE SCALE GENOMIC DNA]</scope>
    <source>
        <strain evidence="2 3">ATCC 33027</strain>
    </source>
</reference>
<dbReference type="EMBL" id="NOZR01000008">
    <property type="protein sequence ID" value="OYN79596.1"/>
    <property type="molecule type" value="Genomic_DNA"/>
</dbReference>
<accession>A0A255DJR1</accession>
<dbReference type="Proteomes" id="UP000216063">
    <property type="component" value="Unassembled WGS sequence"/>
</dbReference>
<feature type="compositionally biased region" description="Basic and acidic residues" evidence="1">
    <location>
        <begin position="50"/>
        <end position="60"/>
    </location>
</feature>
<evidence type="ECO:0000256" key="1">
    <source>
        <dbReference type="SAM" id="MobiDB-lite"/>
    </source>
</evidence>
<organism evidence="2 3">
    <name type="scientific">Mycolicibacterium sphagni</name>
    <dbReference type="NCBI Taxonomy" id="1786"/>
    <lineage>
        <taxon>Bacteria</taxon>
        <taxon>Bacillati</taxon>
        <taxon>Actinomycetota</taxon>
        <taxon>Actinomycetes</taxon>
        <taxon>Mycobacteriales</taxon>
        <taxon>Mycobacteriaceae</taxon>
        <taxon>Mycolicibacterium</taxon>
    </lineage>
</organism>
<name>A0A255DJR1_9MYCO</name>
<gene>
    <name evidence="2" type="ORF">CG716_11940</name>
</gene>
<comment type="caution">
    <text evidence="2">The sequence shown here is derived from an EMBL/GenBank/DDBJ whole genome shotgun (WGS) entry which is preliminary data.</text>
</comment>
<proteinExistence type="predicted"/>
<dbReference type="AlphaFoldDB" id="A0A255DJR1"/>
<evidence type="ECO:0000313" key="2">
    <source>
        <dbReference type="EMBL" id="OYN79596.1"/>
    </source>
</evidence>
<feature type="region of interest" description="Disordered" evidence="1">
    <location>
        <begin position="38"/>
        <end position="60"/>
    </location>
</feature>
<evidence type="ECO:0000313" key="3">
    <source>
        <dbReference type="Proteomes" id="UP000216063"/>
    </source>
</evidence>